<sequence>MMTTYPGSGDERTHDREYFPEWLGNLADDVTMEASVVNGIARGPQAVRDILGFARTLYDYQEFIFKGEYGENGFAEDYVARFADDRPIGNVVVVRRNPAGQTSGIVISHRPLAWASAIGVAVQRCAGHREPAARCRGAGRRWARR</sequence>
<organism evidence="1 2">
    <name type="scientific">Amycolatopsis mediterranei (strain U-32)</name>
    <dbReference type="NCBI Taxonomy" id="749927"/>
    <lineage>
        <taxon>Bacteria</taxon>
        <taxon>Bacillati</taxon>
        <taxon>Actinomycetota</taxon>
        <taxon>Actinomycetes</taxon>
        <taxon>Pseudonocardiales</taxon>
        <taxon>Pseudonocardiaceae</taxon>
        <taxon>Amycolatopsis</taxon>
    </lineage>
</organism>
<dbReference type="OrthoDB" id="3828472at2"/>
<proteinExistence type="predicted"/>
<accession>A0A0H3DB58</accession>
<reference evidence="1 2" key="1">
    <citation type="journal article" date="2010" name="Cell Res.">
        <title>Complete genome sequence of the rifamycin SV-producing Amycolatopsis mediterranei U32 revealed its genetic characteristics in phylogeny and metabolism.</title>
        <authorList>
            <person name="Zhao W."/>
            <person name="Zhong Y."/>
            <person name="Yuan H."/>
            <person name="Wang J."/>
            <person name="Zheng H."/>
            <person name="Wang Y."/>
            <person name="Cen X."/>
            <person name="Xu F."/>
            <person name="Bai J."/>
            <person name="Han X."/>
            <person name="Lu G."/>
            <person name="Zhu Y."/>
            <person name="Shao Z."/>
            <person name="Yan H."/>
            <person name="Li C."/>
            <person name="Peng N."/>
            <person name="Zhang Z."/>
            <person name="Zhang Y."/>
            <person name="Lin W."/>
            <person name="Fan Y."/>
            <person name="Qin Z."/>
            <person name="Hu Y."/>
            <person name="Zhu B."/>
            <person name="Wang S."/>
            <person name="Ding X."/>
            <person name="Zhao G.P."/>
        </authorList>
    </citation>
    <scope>NUCLEOTIDE SEQUENCE [LARGE SCALE GENOMIC DNA]</scope>
    <source>
        <strain evidence="2">U-32</strain>
    </source>
</reference>
<evidence type="ECO:0000313" key="2">
    <source>
        <dbReference type="Proteomes" id="UP000000328"/>
    </source>
</evidence>
<dbReference type="HOGENOM" id="CLU_1782822_0_0_11"/>
<name>A0A0H3DB58_AMYMU</name>
<dbReference type="Proteomes" id="UP000000328">
    <property type="component" value="Chromosome"/>
</dbReference>
<gene>
    <name evidence="1" type="ordered locus">AMED_5555</name>
</gene>
<dbReference type="Gene3D" id="3.10.450.50">
    <property type="match status" value="1"/>
</dbReference>
<dbReference type="KEGG" id="amd:AMED_5555"/>
<protein>
    <submittedName>
        <fullName evidence="1">Uncharacterized protein</fullName>
    </submittedName>
</protein>
<dbReference type="AlphaFoldDB" id="A0A0H3DB58"/>
<evidence type="ECO:0000313" key="1">
    <source>
        <dbReference type="EMBL" id="ADJ47313.1"/>
    </source>
</evidence>
<dbReference type="EMBL" id="CP002000">
    <property type="protein sequence ID" value="ADJ47313.1"/>
    <property type="molecule type" value="Genomic_DNA"/>
</dbReference>
<dbReference type="eggNOG" id="ENOG50342IV">
    <property type="taxonomic scope" value="Bacteria"/>
</dbReference>
<dbReference type="PATRIC" id="fig|749927.5.peg.5761"/>